<evidence type="ECO:0000313" key="2">
    <source>
        <dbReference type="Proteomes" id="UP000814128"/>
    </source>
</evidence>
<sequence>MHTNTPLFDLMHDDFEPEMPSPVDSQAPFELPAASRVNIPALLQLQTQSLPPSFSPSPATHLRASTEPRINSDPVTSSENTTVVPNKTEPVIVGDGAANDKLIKPAITNSAKNMWFRERCQQAGVASLPRSVHDSYDQLPDDEKMAKRDARVARTGGAVLGKSNTQAPSVVVWGRRSRLYELV</sequence>
<name>A0ACB8QLP3_9AGAM</name>
<evidence type="ECO:0000313" key="1">
    <source>
        <dbReference type="EMBL" id="KAI0032602.1"/>
    </source>
</evidence>
<reference evidence="1" key="1">
    <citation type="submission" date="2021-02" db="EMBL/GenBank/DDBJ databases">
        <authorList>
            <consortium name="DOE Joint Genome Institute"/>
            <person name="Ahrendt S."/>
            <person name="Looney B.P."/>
            <person name="Miyauchi S."/>
            <person name="Morin E."/>
            <person name="Drula E."/>
            <person name="Courty P.E."/>
            <person name="Chicoki N."/>
            <person name="Fauchery L."/>
            <person name="Kohler A."/>
            <person name="Kuo A."/>
            <person name="Labutti K."/>
            <person name="Pangilinan J."/>
            <person name="Lipzen A."/>
            <person name="Riley R."/>
            <person name="Andreopoulos W."/>
            <person name="He G."/>
            <person name="Johnson J."/>
            <person name="Barry K.W."/>
            <person name="Grigoriev I.V."/>
            <person name="Nagy L."/>
            <person name="Hibbett D."/>
            <person name="Henrissat B."/>
            <person name="Matheny P.B."/>
            <person name="Labbe J."/>
            <person name="Martin F."/>
        </authorList>
    </citation>
    <scope>NUCLEOTIDE SEQUENCE</scope>
    <source>
        <strain evidence="1">EC-137</strain>
    </source>
</reference>
<gene>
    <name evidence="1" type="ORF">K488DRAFT_85708</name>
</gene>
<proteinExistence type="predicted"/>
<dbReference type="EMBL" id="MU273541">
    <property type="protein sequence ID" value="KAI0032602.1"/>
    <property type="molecule type" value="Genomic_DNA"/>
</dbReference>
<comment type="caution">
    <text evidence="1">The sequence shown here is derived from an EMBL/GenBank/DDBJ whole genome shotgun (WGS) entry which is preliminary data.</text>
</comment>
<organism evidence="1 2">
    <name type="scientific">Vararia minispora EC-137</name>
    <dbReference type="NCBI Taxonomy" id="1314806"/>
    <lineage>
        <taxon>Eukaryota</taxon>
        <taxon>Fungi</taxon>
        <taxon>Dikarya</taxon>
        <taxon>Basidiomycota</taxon>
        <taxon>Agaricomycotina</taxon>
        <taxon>Agaricomycetes</taxon>
        <taxon>Russulales</taxon>
        <taxon>Lachnocladiaceae</taxon>
        <taxon>Vararia</taxon>
    </lineage>
</organism>
<protein>
    <submittedName>
        <fullName evidence="1">Uncharacterized protein</fullName>
    </submittedName>
</protein>
<reference evidence="1" key="2">
    <citation type="journal article" date="2022" name="New Phytol.">
        <title>Evolutionary transition to the ectomycorrhizal habit in the genomes of a hyperdiverse lineage of mushroom-forming fungi.</title>
        <authorList>
            <person name="Looney B."/>
            <person name="Miyauchi S."/>
            <person name="Morin E."/>
            <person name="Drula E."/>
            <person name="Courty P.E."/>
            <person name="Kohler A."/>
            <person name="Kuo A."/>
            <person name="LaButti K."/>
            <person name="Pangilinan J."/>
            <person name="Lipzen A."/>
            <person name="Riley R."/>
            <person name="Andreopoulos W."/>
            <person name="He G."/>
            <person name="Johnson J."/>
            <person name="Nolan M."/>
            <person name="Tritt A."/>
            <person name="Barry K.W."/>
            <person name="Grigoriev I.V."/>
            <person name="Nagy L.G."/>
            <person name="Hibbett D."/>
            <person name="Henrissat B."/>
            <person name="Matheny P.B."/>
            <person name="Labbe J."/>
            <person name="Martin F.M."/>
        </authorList>
    </citation>
    <scope>NUCLEOTIDE SEQUENCE</scope>
    <source>
        <strain evidence="1">EC-137</strain>
    </source>
</reference>
<dbReference type="Proteomes" id="UP000814128">
    <property type="component" value="Unassembled WGS sequence"/>
</dbReference>
<keyword evidence="2" id="KW-1185">Reference proteome</keyword>
<accession>A0ACB8QLP3</accession>